<protein>
    <submittedName>
        <fullName evidence="1">Uncharacterized protein</fullName>
    </submittedName>
</protein>
<gene>
    <name evidence="1" type="ORF">C1H46_001325</name>
</gene>
<evidence type="ECO:0000313" key="2">
    <source>
        <dbReference type="Proteomes" id="UP000315295"/>
    </source>
</evidence>
<keyword evidence="2" id="KW-1185">Reference proteome</keyword>
<comment type="caution">
    <text evidence="1">The sequence shown here is derived from an EMBL/GenBank/DDBJ whole genome shotgun (WGS) entry which is preliminary data.</text>
</comment>
<organism evidence="1 2">
    <name type="scientific">Malus baccata</name>
    <name type="common">Siberian crab apple</name>
    <name type="synonym">Pyrus baccata</name>
    <dbReference type="NCBI Taxonomy" id="106549"/>
    <lineage>
        <taxon>Eukaryota</taxon>
        <taxon>Viridiplantae</taxon>
        <taxon>Streptophyta</taxon>
        <taxon>Embryophyta</taxon>
        <taxon>Tracheophyta</taxon>
        <taxon>Spermatophyta</taxon>
        <taxon>Magnoliopsida</taxon>
        <taxon>eudicotyledons</taxon>
        <taxon>Gunneridae</taxon>
        <taxon>Pentapetalae</taxon>
        <taxon>rosids</taxon>
        <taxon>fabids</taxon>
        <taxon>Rosales</taxon>
        <taxon>Rosaceae</taxon>
        <taxon>Amygdaloideae</taxon>
        <taxon>Maleae</taxon>
        <taxon>Malus</taxon>
    </lineage>
</organism>
<reference evidence="1 2" key="1">
    <citation type="journal article" date="2019" name="G3 (Bethesda)">
        <title>Sequencing of a Wild Apple (Malus baccata) Genome Unravels the Differences Between Cultivated and Wild Apple Species Regarding Disease Resistance and Cold Tolerance.</title>
        <authorList>
            <person name="Chen X."/>
        </authorList>
    </citation>
    <scope>NUCLEOTIDE SEQUENCE [LARGE SCALE GENOMIC DNA]</scope>
    <source>
        <strain evidence="2">cv. Shandingzi</strain>
        <tissue evidence="1">Leaves</tissue>
    </source>
</reference>
<dbReference type="AlphaFoldDB" id="A0A540NQW5"/>
<accession>A0A540NQW5</accession>
<proteinExistence type="predicted"/>
<dbReference type="EMBL" id="VIEB01000014">
    <property type="protein sequence ID" value="TQE12950.1"/>
    <property type="molecule type" value="Genomic_DNA"/>
</dbReference>
<name>A0A540NQW5_MALBA</name>
<sequence>MDHYEEAILQTLYISVELQFLLSQFINLGFGRNWNGTVIFWVCYLCFCLSQF</sequence>
<evidence type="ECO:0000313" key="1">
    <source>
        <dbReference type="EMBL" id="TQE12950.1"/>
    </source>
</evidence>
<dbReference type="Proteomes" id="UP000315295">
    <property type="component" value="Unassembled WGS sequence"/>
</dbReference>